<sequence length="103" mass="11569">YCSASPSVDNAAKYGSFIEQARVSILAYCHQPMGVMSFPDWMLMPWVEISYAIMNGGVFERSKGVVTSINEDDTAISFATDINKATMPTVDYSQILNHFRRLY</sequence>
<dbReference type="EMBL" id="FQXV01000031">
    <property type="protein sequence ID" value="SHI25036.1"/>
    <property type="molecule type" value="Genomic_DNA"/>
</dbReference>
<dbReference type="RefSeq" id="WP_159435490.1">
    <property type="nucleotide sequence ID" value="NZ_FQXV01000031.1"/>
</dbReference>
<name>A0A1M5ZLH0_9FIRM</name>
<accession>A0A1M5ZLH0</accession>
<dbReference type="AlphaFoldDB" id="A0A1M5ZLH0"/>
<dbReference type="OrthoDB" id="51505at541000"/>
<dbReference type="Proteomes" id="UP000183995">
    <property type="component" value="Unassembled WGS sequence"/>
</dbReference>
<feature type="non-terminal residue" evidence="1">
    <location>
        <position position="1"/>
    </location>
</feature>
<keyword evidence="2" id="KW-1185">Reference proteome</keyword>
<organism evidence="1 2">
    <name type="scientific">Sporobacter termitidis DSM 10068</name>
    <dbReference type="NCBI Taxonomy" id="1123282"/>
    <lineage>
        <taxon>Bacteria</taxon>
        <taxon>Bacillati</taxon>
        <taxon>Bacillota</taxon>
        <taxon>Clostridia</taxon>
        <taxon>Eubacteriales</taxon>
        <taxon>Oscillospiraceae</taxon>
        <taxon>Sporobacter</taxon>
    </lineage>
</organism>
<reference evidence="1 2" key="1">
    <citation type="submission" date="2016-11" db="EMBL/GenBank/DDBJ databases">
        <authorList>
            <person name="Jaros S."/>
            <person name="Januszkiewicz K."/>
            <person name="Wedrychowicz H."/>
        </authorList>
    </citation>
    <scope>NUCLEOTIDE SEQUENCE [LARGE SCALE GENOMIC DNA]</scope>
    <source>
        <strain evidence="1 2">DSM 10068</strain>
    </source>
</reference>
<evidence type="ECO:0000313" key="1">
    <source>
        <dbReference type="EMBL" id="SHI25036.1"/>
    </source>
</evidence>
<evidence type="ECO:0000313" key="2">
    <source>
        <dbReference type="Proteomes" id="UP000183995"/>
    </source>
</evidence>
<protein>
    <submittedName>
        <fullName evidence="1">Uncharacterized protein</fullName>
    </submittedName>
</protein>
<dbReference type="STRING" id="1123282.SAMN02745823_03895"/>
<gene>
    <name evidence="1" type="ORF">SAMN02745823_03895</name>
</gene>
<proteinExistence type="predicted"/>